<sequence>MAAEKDFELGDLVWAKMKNYPFWPARIAKPPVVNQKADEGLPKEKPSACRKNQHYVIFFGTKTFAWISDENIVPHSEEMLNKVTKKKSASLIKAVKEMVKASVGNDSVESDESSESPKINFKKSGRTSKQKIKCEKMAKSAQKTDLINASDKELSPEQNAARASNDYSAPTSNTSNNIDNMISGFSDESGYEYFPPLDYPASLGEKFSETTSKKIGFIGLGAMGQKIVKHLLNSGHNVSVWNRTSEKCKDFVTAGAQQFSTPAEVVWNCDIIFCCVSGPEAAKSIVFGNCGILHGLEKSEPGSKGYIELTSMNPVTLLEIYAAIADKGGKYLEAPISDSLSLVEKGLPLIPVAGDRQFLIDCVSCFHAFAERICFMSSEVGAASKMNIALSSLRGPMNCPLFLQKYQAMVQNNFTADISLKYQQKDLEIATQLSNAYQQPCPMMSTAHELYKTATRRGYSECDVSALYLANLKVD</sequence>
<feature type="compositionally biased region" description="Polar residues" evidence="6">
    <location>
        <begin position="156"/>
        <end position="175"/>
    </location>
</feature>
<dbReference type="SUPFAM" id="SSF63748">
    <property type="entry name" value="Tudor/PWWP/MBT"/>
    <property type="match status" value="1"/>
</dbReference>
<evidence type="ECO:0000256" key="6">
    <source>
        <dbReference type="SAM" id="MobiDB-lite"/>
    </source>
</evidence>
<dbReference type="SMART" id="SM00293">
    <property type="entry name" value="PWWP"/>
    <property type="match status" value="1"/>
</dbReference>
<keyword evidence="9" id="KW-1185">Reference proteome</keyword>
<comment type="caution">
    <text evidence="8">The sequence shown here is derived from an EMBL/GenBank/DDBJ whole genome shotgun (WGS) entry which is preliminary data.</text>
</comment>
<evidence type="ECO:0000256" key="3">
    <source>
        <dbReference type="ARBA" id="ARBA00022454"/>
    </source>
</evidence>
<dbReference type="OrthoDB" id="6493824at2759"/>
<dbReference type="GO" id="GO:0050661">
    <property type="term" value="F:NADP binding"/>
    <property type="evidence" value="ECO:0007669"/>
    <property type="project" value="InterPro"/>
</dbReference>
<dbReference type="EMBL" id="BMAO01021564">
    <property type="protein sequence ID" value="GFQ75443.1"/>
    <property type="molecule type" value="Genomic_DNA"/>
</dbReference>
<dbReference type="InterPro" id="IPR029154">
    <property type="entry name" value="HIBADH-like_NADP-bd"/>
</dbReference>
<feature type="region of interest" description="Disordered" evidence="6">
    <location>
        <begin position="143"/>
        <end position="175"/>
    </location>
</feature>
<gene>
    <name evidence="8" type="primary">AGAP009949</name>
    <name evidence="8" type="ORF">TNCT_52342</name>
</gene>
<evidence type="ECO:0000256" key="5">
    <source>
        <dbReference type="ARBA" id="ARBA00034140"/>
    </source>
</evidence>
<dbReference type="SUPFAM" id="SSF51735">
    <property type="entry name" value="NAD(P)-binding Rossmann-fold domains"/>
    <property type="match status" value="1"/>
</dbReference>
<dbReference type="Pfam" id="PF14833">
    <property type="entry name" value="NAD_binding_11"/>
    <property type="match status" value="1"/>
</dbReference>
<dbReference type="Pfam" id="PF00855">
    <property type="entry name" value="PWWP"/>
    <property type="match status" value="1"/>
</dbReference>
<reference evidence="8" key="1">
    <citation type="submission" date="2020-07" db="EMBL/GenBank/DDBJ databases">
        <title>Multicomponent nature underlies the extraordinary mechanical properties of spider dragline silk.</title>
        <authorList>
            <person name="Kono N."/>
            <person name="Nakamura H."/>
            <person name="Mori M."/>
            <person name="Yoshida Y."/>
            <person name="Ohtoshi R."/>
            <person name="Malay A.D."/>
            <person name="Moran D.A.P."/>
            <person name="Tomita M."/>
            <person name="Numata K."/>
            <person name="Arakawa K."/>
        </authorList>
    </citation>
    <scope>NUCLEOTIDE SEQUENCE</scope>
</reference>
<dbReference type="PROSITE" id="PS50812">
    <property type="entry name" value="PWWP"/>
    <property type="match status" value="1"/>
</dbReference>
<dbReference type="GO" id="GO:0000785">
    <property type="term" value="C:chromatin"/>
    <property type="evidence" value="ECO:0007669"/>
    <property type="project" value="TreeGrafter"/>
</dbReference>
<comment type="similarity">
    <text evidence="2">Belongs to the HIBADH-related family. NP60 subfamily.</text>
</comment>
<dbReference type="Proteomes" id="UP000887116">
    <property type="component" value="Unassembled WGS sequence"/>
</dbReference>
<dbReference type="InterPro" id="IPR008927">
    <property type="entry name" value="6-PGluconate_DH-like_C_sf"/>
</dbReference>
<dbReference type="Gene3D" id="1.10.1040.10">
    <property type="entry name" value="N-(1-d-carboxylethyl)-l-norvaline Dehydrogenase, domain 2"/>
    <property type="match status" value="1"/>
</dbReference>
<dbReference type="Pfam" id="PF03446">
    <property type="entry name" value="NAD_binding_2"/>
    <property type="match status" value="1"/>
</dbReference>
<dbReference type="GO" id="GO:0003677">
    <property type="term" value="F:DNA binding"/>
    <property type="evidence" value="ECO:0007669"/>
    <property type="project" value="TreeGrafter"/>
</dbReference>
<evidence type="ECO:0000256" key="1">
    <source>
        <dbReference type="ARBA" id="ARBA00004286"/>
    </source>
</evidence>
<organism evidence="8 9">
    <name type="scientific">Trichonephila clavata</name>
    <name type="common">Joro spider</name>
    <name type="synonym">Nephila clavata</name>
    <dbReference type="NCBI Taxonomy" id="2740835"/>
    <lineage>
        <taxon>Eukaryota</taxon>
        <taxon>Metazoa</taxon>
        <taxon>Ecdysozoa</taxon>
        <taxon>Arthropoda</taxon>
        <taxon>Chelicerata</taxon>
        <taxon>Arachnida</taxon>
        <taxon>Araneae</taxon>
        <taxon>Araneomorphae</taxon>
        <taxon>Entelegynae</taxon>
        <taxon>Araneoidea</taxon>
        <taxon>Nephilidae</taxon>
        <taxon>Trichonephila</taxon>
    </lineage>
</organism>
<evidence type="ECO:0000256" key="4">
    <source>
        <dbReference type="ARBA" id="ARBA00030287"/>
    </source>
</evidence>
<dbReference type="InterPro" id="IPR006115">
    <property type="entry name" value="6PGDH_NADP-bd"/>
</dbReference>
<proteinExistence type="inferred from homology"/>
<dbReference type="Gene3D" id="2.30.30.140">
    <property type="match status" value="1"/>
</dbReference>
<keyword evidence="3" id="KW-0158">Chromosome</keyword>
<dbReference type="GO" id="GO:0031491">
    <property type="term" value="F:nucleosome binding"/>
    <property type="evidence" value="ECO:0007669"/>
    <property type="project" value="TreeGrafter"/>
</dbReference>
<evidence type="ECO:0000313" key="8">
    <source>
        <dbReference type="EMBL" id="GFQ75443.1"/>
    </source>
</evidence>
<evidence type="ECO:0000259" key="7">
    <source>
        <dbReference type="PROSITE" id="PS50812"/>
    </source>
</evidence>
<dbReference type="InterPro" id="IPR051265">
    <property type="entry name" value="HIBADH-related_NP60_sf"/>
</dbReference>
<dbReference type="InterPro" id="IPR036291">
    <property type="entry name" value="NAD(P)-bd_dom_sf"/>
</dbReference>
<feature type="compositionally biased region" description="Basic residues" evidence="6">
    <location>
        <begin position="120"/>
        <end position="130"/>
    </location>
</feature>
<dbReference type="Gene3D" id="3.40.50.720">
    <property type="entry name" value="NAD(P)-binding Rossmann-like Domain"/>
    <property type="match status" value="1"/>
</dbReference>
<evidence type="ECO:0000256" key="2">
    <source>
        <dbReference type="ARBA" id="ARBA00007598"/>
    </source>
</evidence>
<protein>
    <recommendedName>
        <fullName evidence="5">Cytokine-like nuclear factor N-PAC</fullName>
    </recommendedName>
    <alternativeName>
        <fullName evidence="4">Glyoxylate reductase 1 homolog</fullName>
    </alternativeName>
</protein>
<dbReference type="GO" id="GO:0140673">
    <property type="term" value="P:transcription elongation-coupled chromatin remodeling"/>
    <property type="evidence" value="ECO:0007669"/>
    <property type="project" value="TreeGrafter"/>
</dbReference>
<name>A0A8X6FAX1_TRICU</name>
<dbReference type="PANTHER" id="PTHR43580:SF2">
    <property type="entry name" value="CYTOKINE-LIKE NUCLEAR FACTOR N-PAC"/>
    <property type="match status" value="1"/>
</dbReference>
<dbReference type="InterPro" id="IPR013328">
    <property type="entry name" value="6PGD_dom2"/>
</dbReference>
<feature type="domain" description="PWWP" evidence="7">
    <location>
        <begin position="9"/>
        <end position="78"/>
    </location>
</feature>
<dbReference type="AlphaFoldDB" id="A0A8X6FAX1"/>
<dbReference type="InterPro" id="IPR000313">
    <property type="entry name" value="PWWP_dom"/>
</dbReference>
<dbReference type="SUPFAM" id="SSF48179">
    <property type="entry name" value="6-phosphogluconate dehydrogenase C-terminal domain-like"/>
    <property type="match status" value="1"/>
</dbReference>
<comment type="subcellular location">
    <subcellularLocation>
        <location evidence="1">Chromosome</location>
    </subcellularLocation>
</comment>
<dbReference type="GO" id="GO:0051287">
    <property type="term" value="F:NAD binding"/>
    <property type="evidence" value="ECO:0007669"/>
    <property type="project" value="InterPro"/>
</dbReference>
<accession>A0A8X6FAX1</accession>
<evidence type="ECO:0000313" key="9">
    <source>
        <dbReference type="Proteomes" id="UP000887116"/>
    </source>
</evidence>
<dbReference type="PANTHER" id="PTHR43580">
    <property type="entry name" value="OXIDOREDUCTASE GLYR1-RELATED"/>
    <property type="match status" value="1"/>
</dbReference>
<feature type="region of interest" description="Disordered" evidence="6">
    <location>
        <begin position="104"/>
        <end position="130"/>
    </location>
</feature>